<dbReference type="OrthoDB" id="9757976at2"/>
<proteinExistence type="predicted"/>
<name>A0A2Z3HEH7_9BACT</name>
<sequence length="128" mass="13679">MIDLPVTNRRPLAQLVVCQGCCCGRTDRGRPEVPVGRLKDVWKGEKLNRSVQLTVSGCLGPCDLANVALVITPGGNNWFGGLAGDAVYEALIAWARECHHTGRVAPLSAGFDGLRFERFGASEEGEVG</sequence>
<dbReference type="CDD" id="cd02980">
    <property type="entry name" value="TRX_Fd_family"/>
    <property type="match status" value="1"/>
</dbReference>
<gene>
    <name evidence="1" type="ORF">C1280_26045</name>
</gene>
<dbReference type="AlphaFoldDB" id="A0A2Z3HEH7"/>
<dbReference type="Gene3D" id="3.40.30.10">
    <property type="entry name" value="Glutaredoxin"/>
    <property type="match status" value="1"/>
</dbReference>
<evidence type="ECO:0000313" key="1">
    <source>
        <dbReference type="EMBL" id="AWM40124.1"/>
    </source>
</evidence>
<dbReference type="RefSeq" id="WP_010034066.1">
    <property type="nucleotide sequence ID" value="NZ_CP025958.1"/>
</dbReference>
<accession>A0A2Z3HEH7</accession>
<dbReference type="KEGG" id="gog:C1280_26045"/>
<evidence type="ECO:0000313" key="2">
    <source>
        <dbReference type="Proteomes" id="UP000245802"/>
    </source>
</evidence>
<dbReference type="EMBL" id="CP025958">
    <property type="protein sequence ID" value="AWM40124.1"/>
    <property type="molecule type" value="Genomic_DNA"/>
</dbReference>
<organism evidence="1 2">
    <name type="scientific">Gemmata obscuriglobus</name>
    <dbReference type="NCBI Taxonomy" id="114"/>
    <lineage>
        <taxon>Bacteria</taxon>
        <taxon>Pseudomonadati</taxon>
        <taxon>Planctomycetota</taxon>
        <taxon>Planctomycetia</taxon>
        <taxon>Gemmatales</taxon>
        <taxon>Gemmataceae</taxon>
        <taxon>Gemmata</taxon>
    </lineage>
</organism>
<dbReference type="Proteomes" id="UP000245802">
    <property type="component" value="Chromosome"/>
</dbReference>
<protein>
    <submittedName>
        <fullName evidence="1">Cobalt chelatase</fullName>
    </submittedName>
</protein>
<reference evidence="1 2" key="1">
    <citation type="submission" date="2018-01" db="EMBL/GenBank/DDBJ databases">
        <title>G. obscuriglobus.</title>
        <authorList>
            <person name="Franke J."/>
            <person name="Blomberg W."/>
            <person name="Selmecki A."/>
        </authorList>
    </citation>
    <scope>NUCLEOTIDE SEQUENCE [LARGE SCALE GENOMIC DNA]</scope>
    <source>
        <strain evidence="1 2">DSM 5831</strain>
    </source>
</reference>
<keyword evidence="2" id="KW-1185">Reference proteome</keyword>